<dbReference type="SUPFAM" id="SSF52317">
    <property type="entry name" value="Class I glutamine amidotransferase-like"/>
    <property type="match status" value="1"/>
</dbReference>
<reference evidence="3" key="1">
    <citation type="journal article" date="2020" name="bioRxiv">
        <title>A rank-normalized archaeal taxonomy based on genome phylogeny resolves widespread incomplete and uneven classifications.</title>
        <authorList>
            <person name="Rinke C."/>
            <person name="Chuvochina M."/>
            <person name="Mussig A.J."/>
            <person name="Chaumeil P.-A."/>
            <person name="Waite D.W."/>
            <person name="Whitman W.B."/>
            <person name="Parks D.H."/>
            <person name="Hugenholtz P."/>
        </authorList>
    </citation>
    <scope>NUCLEOTIDE SEQUENCE [LARGE SCALE GENOMIC DNA]</scope>
</reference>
<dbReference type="Proteomes" id="UP000577419">
    <property type="component" value="Unassembled WGS sequence"/>
</dbReference>
<evidence type="ECO:0000313" key="3">
    <source>
        <dbReference type="Proteomes" id="UP000577419"/>
    </source>
</evidence>
<dbReference type="AlphaFoldDB" id="A0A7J4ISI4"/>
<keyword evidence="1" id="KW-0812">Transmembrane</keyword>
<keyword evidence="1" id="KW-0472">Membrane</keyword>
<proteinExistence type="predicted"/>
<comment type="caution">
    <text evidence="2">The sequence shown here is derived from an EMBL/GenBank/DDBJ whole genome shotgun (WGS) entry which is preliminary data.</text>
</comment>
<name>A0A7J4ISI4_9ARCH</name>
<feature type="transmembrane region" description="Helical" evidence="1">
    <location>
        <begin position="21"/>
        <end position="40"/>
    </location>
</feature>
<evidence type="ECO:0000313" key="2">
    <source>
        <dbReference type="EMBL" id="HIH08481.1"/>
    </source>
</evidence>
<gene>
    <name evidence="2" type="ORF">HA237_03865</name>
</gene>
<organism evidence="2 3">
    <name type="scientific">Candidatus Iainarchaeum sp</name>
    <dbReference type="NCBI Taxonomy" id="3101447"/>
    <lineage>
        <taxon>Archaea</taxon>
        <taxon>Candidatus Iainarchaeota</taxon>
        <taxon>Candidatus Iainarchaeia</taxon>
        <taxon>Candidatus Iainarchaeales</taxon>
        <taxon>Candidatus Iainarchaeaceae</taxon>
        <taxon>Candidatus Iainarchaeum</taxon>
    </lineage>
</organism>
<evidence type="ECO:0008006" key="4">
    <source>
        <dbReference type="Google" id="ProtNLM"/>
    </source>
</evidence>
<dbReference type="InterPro" id="IPR029062">
    <property type="entry name" value="Class_I_gatase-like"/>
</dbReference>
<accession>A0A7J4ISI4</accession>
<evidence type="ECO:0000256" key="1">
    <source>
        <dbReference type="SAM" id="Phobius"/>
    </source>
</evidence>
<sequence length="451" mass="50112">MPKVVELDGETRNLAKDLYHVGILIALILGLWFVVSWIFGCDVVPVPFSCDAFWGILRWAEGGKARVLIVYGDGGLGNYQLLRDTFSDPTFLSVRPQTLHVQNVSIGNLRQYDMVIVTEARQISSEKLEVFIDYIAGGGRLVWTGDAGTELAPGDRLLYEYERPGGSDENIIVSPWARKIGERVVALDEFLSVDYLGNFCQLKTCTGVPYIGIFEAPNRNHEFVNGLRPDLKMYGDFAVVKARSGGYSTIVLNVDFQSDLIADTSQYYPSIIPEPSALPECNDDIDNDRDGKTDYPDDRECDSFIDDSEDVLGGAPILEREPQCKDLRDNDNDGLVDYPFDPCCVSALHDNESGCSAGYSECSDGFDNDSDGFTDYPEDADCASASDRSEGKRNLGRFFPVVVTSGLGEKVVYYATPPEFFVSEQMPIDPETGQRIKYYSLIENMYYGMLS</sequence>
<protein>
    <recommendedName>
        <fullName evidence="4">DUF4350 domain-containing protein</fullName>
    </recommendedName>
</protein>
<dbReference type="EMBL" id="DUFG01000018">
    <property type="protein sequence ID" value="HIH08481.1"/>
    <property type="molecule type" value="Genomic_DNA"/>
</dbReference>
<keyword evidence="1" id="KW-1133">Transmembrane helix</keyword>